<dbReference type="Proteomes" id="UP000198820">
    <property type="component" value="Unassembled WGS sequence"/>
</dbReference>
<gene>
    <name evidence="1" type="ORF">SAMN05421540_10648</name>
</gene>
<proteinExistence type="predicted"/>
<organism evidence="1 2">
    <name type="scientific">Psychroflexus halocasei</name>
    <dbReference type="NCBI Taxonomy" id="908615"/>
    <lineage>
        <taxon>Bacteria</taxon>
        <taxon>Pseudomonadati</taxon>
        <taxon>Bacteroidota</taxon>
        <taxon>Flavobacteriia</taxon>
        <taxon>Flavobacteriales</taxon>
        <taxon>Flavobacteriaceae</taxon>
        <taxon>Psychroflexus</taxon>
    </lineage>
</organism>
<reference evidence="1 2" key="1">
    <citation type="submission" date="2016-10" db="EMBL/GenBank/DDBJ databases">
        <authorList>
            <person name="de Groot N.N."/>
        </authorList>
    </citation>
    <scope>NUCLEOTIDE SEQUENCE [LARGE SCALE GENOMIC DNA]</scope>
    <source>
        <strain evidence="1 2">DSM 23581</strain>
    </source>
</reference>
<protein>
    <recommendedName>
        <fullName evidence="3">Lipoprotein</fullName>
    </recommendedName>
</protein>
<evidence type="ECO:0000313" key="1">
    <source>
        <dbReference type="EMBL" id="SEA47678.1"/>
    </source>
</evidence>
<evidence type="ECO:0000313" key="2">
    <source>
        <dbReference type="Proteomes" id="UP000198820"/>
    </source>
</evidence>
<dbReference type="EMBL" id="FNQF01000006">
    <property type="protein sequence ID" value="SEA47678.1"/>
    <property type="molecule type" value="Genomic_DNA"/>
</dbReference>
<accession>A0A1H4BI42</accession>
<sequence length="184" mass="20621">MKNVYSRLFYACITIFLISCSTSDDEATDNTTLAKGSLQVEGGVVQDLRSAVLEPYEDEPEENGLYNNYLKFFTTELKQENGNIIPEDFDFSMITFQIVSSSFADVSVGSYNQNDEPYTDPRIFTYFGSGFIIRSDDASSNSETLKSGTLHVSKDEGDYVFSFEGITTTGKNFSFEYKGDLILE</sequence>
<dbReference type="AlphaFoldDB" id="A0A1H4BI42"/>
<evidence type="ECO:0008006" key="3">
    <source>
        <dbReference type="Google" id="ProtNLM"/>
    </source>
</evidence>
<name>A0A1H4BI42_9FLAO</name>
<dbReference type="PROSITE" id="PS51257">
    <property type="entry name" value="PROKAR_LIPOPROTEIN"/>
    <property type="match status" value="1"/>
</dbReference>
<keyword evidence="2" id="KW-1185">Reference proteome</keyword>
<dbReference type="RefSeq" id="WP_093244247.1">
    <property type="nucleotide sequence ID" value="NZ_FNQF01000006.1"/>
</dbReference>